<feature type="transmembrane region" description="Helical" evidence="1">
    <location>
        <begin position="436"/>
        <end position="454"/>
    </location>
</feature>
<feature type="transmembrane region" description="Helical" evidence="1">
    <location>
        <begin position="60"/>
        <end position="82"/>
    </location>
</feature>
<feature type="transmembrane region" description="Helical" evidence="1">
    <location>
        <begin position="186"/>
        <end position="203"/>
    </location>
</feature>
<feature type="transmembrane region" description="Helical" evidence="1">
    <location>
        <begin position="340"/>
        <end position="362"/>
    </location>
</feature>
<reference evidence="2 3" key="1">
    <citation type="submission" date="2024-01" db="EMBL/GenBank/DDBJ databases">
        <title>Multi-omics insights into the function and evolution of sodium benzoate biodegradation pathways in Benzoatithermus flavus gen. nov., sp. nov. from hot spring.</title>
        <authorList>
            <person name="Hu C.-J."/>
            <person name="Li W.-J."/>
        </authorList>
    </citation>
    <scope>NUCLEOTIDE SEQUENCE [LARGE SCALE GENOMIC DNA]</scope>
    <source>
        <strain evidence="2 3">SYSU G07066</strain>
    </source>
</reference>
<dbReference type="Proteomes" id="UP001375743">
    <property type="component" value="Unassembled WGS sequence"/>
</dbReference>
<gene>
    <name evidence="2" type="ORF">U1T56_04440</name>
</gene>
<feature type="transmembrane region" description="Helical" evidence="1">
    <location>
        <begin position="288"/>
        <end position="311"/>
    </location>
</feature>
<proteinExistence type="predicted"/>
<keyword evidence="1" id="KW-1133">Transmembrane helix</keyword>
<comment type="caution">
    <text evidence="2">The sequence shown here is derived from an EMBL/GenBank/DDBJ whole genome shotgun (WGS) entry which is preliminary data.</text>
</comment>
<name>A0ABU8XMH4_9PROT</name>
<evidence type="ECO:0000256" key="1">
    <source>
        <dbReference type="SAM" id="Phobius"/>
    </source>
</evidence>
<sequence>MRPGKTERMRETAWRRTAAALGPGHRLAVIGALLVGLTLLGASFRPPAGGDPAIDDTGMAIVAVILCIAGLLYLGAVAIVLGPGLPRRAFWGILACAAVMRCILLLTPPFLSTDIYRYVWDGRVQNAGINPYRYLPADPHLAALRDDTIYPWINFVDSEATLYPPAAQAIFAAVARISPTIAGMKLALTGFETLAIAVLLWLLRRAGLPREQVLVYAWHPVPLWEIAGNGHIDAAAVAFLALALLARSYRRPGWVGMTLGCATLVKLLPITLAPALWRRWDWRMPAALAATLILGYLPYLGVGMGVFGSLLDHINDEGLIHGDGYYPLYALGQLVTLPHIATAIYVGGGLAVLAVLAMRIAWREQRPEPEETLAVARDCLILATGVIVFMTPTHPWYFVWLVLFSCLVPRPAVLALTALSPLTYFAFSDAGENAELIMYVVFWALLALGLRSRARSAMPQPTFPAAEVQKAH</sequence>
<protein>
    <submittedName>
        <fullName evidence="2">Glycosyltransferase 87 family protein</fullName>
    </submittedName>
</protein>
<evidence type="ECO:0000313" key="2">
    <source>
        <dbReference type="EMBL" id="MEK0082386.1"/>
    </source>
</evidence>
<feature type="transmembrane region" description="Helical" evidence="1">
    <location>
        <begin position="223"/>
        <end position="246"/>
    </location>
</feature>
<dbReference type="RefSeq" id="WP_418158237.1">
    <property type="nucleotide sequence ID" value="NZ_JBBLZC010000003.1"/>
</dbReference>
<keyword evidence="1" id="KW-0472">Membrane</keyword>
<dbReference type="EMBL" id="JBBLZC010000003">
    <property type="protein sequence ID" value="MEK0082386.1"/>
    <property type="molecule type" value="Genomic_DNA"/>
</dbReference>
<keyword evidence="1" id="KW-0812">Transmembrane</keyword>
<feature type="transmembrane region" description="Helical" evidence="1">
    <location>
        <begin position="252"/>
        <end position="276"/>
    </location>
</feature>
<dbReference type="Pfam" id="PF26314">
    <property type="entry name" value="MptA_B_family"/>
    <property type="match status" value="1"/>
</dbReference>
<feature type="transmembrane region" description="Helical" evidence="1">
    <location>
        <begin position="397"/>
        <end position="424"/>
    </location>
</feature>
<keyword evidence="3" id="KW-1185">Reference proteome</keyword>
<organism evidence="2 3">
    <name type="scientific">Benzoatithermus flavus</name>
    <dbReference type="NCBI Taxonomy" id="3108223"/>
    <lineage>
        <taxon>Bacteria</taxon>
        <taxon>Pseudomonadati</taxon>
        <taxon>Pseudomonadota</taxon>
        <taxon>Alphaproteobacteria</taxon>
        <taxon>Geminicoccales</taxon>
        <taxon>Geminicoccaceae</taxon>
        <taxon>Benzoatithermus</taxon>
    </lineage>
</organism>
<accession>A0ABU8XMH4</accession>
<evidence type="ECO:0000313" key="3">
    <source>
        <dbReference type="Proteomes" id="UP001375743"/>
    </source>
</evidence>
<feature type="transmembrane region" description="Helical" evidence="1">
    <location>
        <begin position="89"/>
        <end position="111"/>
    </location>
</feature>